<evidence type="ECO:0000259" key="1">
    <source>
        <dbReference type="Pfam" id="PF05670"/>
    </source>
</evidence>
<dbReference type="GO" id="GO:0000049">
    <property type="term" value="F:tRNA binding"/>
    <property type="evidence" value="ECO:0007669"/>
    <property type="project" value="TreeGrafter"/>
</dbReference>
<dbReference type="GO" id="GO:1990112">
    <property type="term" value="C:RQC complex"/>
    <property type="evidence" value="ECO:0007669"/>
    <property type="project" value="TreeGrafter"/>
</dbReference>
<dbReference type="InterPro" id="IPR051608">
    <property type="entry name" value="RQC_Subunit_NEMF"/>
</dbReference>
<proteinExistence type="predicted"/>
<feature type="domain" description="NFACT RNA-binding" evidence="1">
    <location>
        <begin position="408"/>
        <end position="493"/>
    </location>
</feature>
<dbReference type="Gene3D" id="2.30.310.10">
    <property type="entry name" value="ibrinogen binding protein from staphylococcus aureus domain"/>
    <property type="match status" value="1"/>
</dbReference>
<name>A0A4R1KH04_9BACT</name>
<dbReference type="PANTHER" id="PTHR15239">
    <property type="entry name" value="NUCLEAR EXPORT MEDIATOR FACTOR NEMF"/>
    <property type="match status" value="1"/>
</dbReference>
<comment type="caution">
    <text evidence="2">The sequence shown here is derived from an EMBL/GenBank/DDBJ whole genome shotgun (WGS) entry which is preliminary data.</text>
</comment>
<keyword evidence="3" id="KW-1185">Reference proteome</keyword>
<dbReference type="Pfam" id="PF05670">
    <property type="entry name" value="NFACT-R_1"/>
    <property type="match status" value="1"/>
</dbReference>
<dbReference type="RefSeq" id="WP_132872856.1">
    <property type="nucleotide sequence ID" value="NZ_SMGG01000003.1"/>
</dbReference>
<protein>
    <submittedName>
        <fullName evidence="2">Putative ribosome quality control (RQC) complex YloA/Tae2 family protein</fullName>
    </submittedName>
</protein>
<accession>A0A4R1KH04</accession>
<dbReference type="GO" id="GO:0043023">
    <property type="term" value="F:ribosomal large subunit binding"/>
    <property type="evidence" value="ECO:0007669"/>
    <property type="project" value="TreeGrafter"/>
</dbReference>
<gene>
    <name evidence="2" type="ORF">C8D98_1183</name>
</gene>
<dbReference type="InterPro" id="IPR008532">
    <property type="entry name" value="NFACT_RNA-bd"/>
</dbReference>
<dbReference type="PANTHER" id="PTHR15239:SF6">
    <property type="entry name" value="RIBOSOME QUALITY CONTROL COMPLEX SUBUNIT NEMF"/>
    <property type="match status" value="1"/>
</dbReference>
<evidence type="ECO:0000313" key="3">
    <source>
        <dbReference type="Proteomes" id="UP000294614"/>
    </source>
</evidence>
<dbReference type="Proteomes" id="UP000294614">
    <property type="component" value="Unassembled WGS sequence"/>
</dbReference>
<evidence type="ECO:0000313" key="2">
    <source>
        <dbReference type="EMBL" id="TCK62649.1"/>
    </source>
</evidence>
<dbReference type="Pfam" id="PF05833">
    <property type="entry name" value="NFACT_N"/>
    <property type="match status" value="2"/>
</dbReference>
<dbReference type="AlphaFoldDB" id="A0A4R1KH04"/>
<sequence length="517" mass="58535">MDGLTLTKAVNIIKERYTGVQVTKINVTEDSVTIGLFAKDRKSLHIRVTGGSPALFTSDTQEGVPDQFLDRLSGGKITDVGGRRYDRLFWLDIVKRRPSGKLETHKLVFELIGKMSNAVLLNEGGNIIWMFAKNNADPDRSFSVGDRYASPRLNKRDTLEKYASNSFSDLLGFYPVTVKHAEIYLAKGYSFAETATLINESLTDDVFHVDSQGRVIPFKPYEDGETITLDDLKGRVHKPAAKRDDSIRLRLTRLFEKQAEKYLVLKDKLKEEYAEAETYPKVRAKADLLKANLHILKNAKGKTELTNYTESGIETVVYDVPEFFDANKEVNRLYGRADKLERSVALVKSRMGEVDNIIDSALEQLYFIEISAKEDDLRELALEMKKSEPKQKKQIKEKQFIKMDIGGGTAYIGRNSVSNHRLVFQFANPEDMWFHAQKLPSAHLIFRKSGNATPDEIEQCAAIVAGMSKAKNNLKVTVDYTQKKNVKKPKNTPPGFVIYHRFRSVDVAPVHIDEKTD</sequence>
<organism evidence="2 3">
    <name type="scientific">Seleniivibrio woodruffii</name>
    <dbReference type="NCBI Taxonomy" id="1078050"/>
    <lineage>
        <taxon>Bacteria</taxon>
        <taxon>Pseudomonadati</taxon>
        <taxon>Deferribacterota</taxon>
        <taxon>Deferribacteres</taxon>
        <taxon>Deferribacterales</taxon>
        <taxon>Geovibrionaceae</taxon>
        <taxon>Seleniivibrio</taxon>
    </lineage>
</organism>
<dbReference type="OrthoDB" id="9766163at2"/>
<reference evidence="2 3" key="1">
    <citation type="submission" date="2019-03" db="EMBL/GenBank/DDBJ databases">
        <title>Genomic Encyclopedia of Type Strains, Phase IV (KMG-IV): sequencing the most valuable type-strain genomes for metagenomic binning, comparative biology and taxonomic classification.</title>
        <authorList>
            <person name="Goeker M."/>
        </authorList>
    </citation>
    <scope>NUCLEOTIDE SEQUENCE [LARGE SCALE GENOMIC DNA]</scope>
    <source>
        <strain evidence="2 3">DSM 24984</strain>
    </source>
</reference>
<dbReference type="EMBL" id="SMGG01000003">
    <property type="protein sequence ID" value="TCK62649.1"/>
    <property type="molecule type" value="Genomic_DNA"/>
</dbReference>
<dbReference type="GO" id="GO:0072344">
    <property type="term" value="P:rescue of stalled ribosome"/>
    <property type="evidence" value="ECO:0007669"/>
    <property type="project" value="TreeGrafter"/>
</dbReference>